<keyword evidence="2" id="KW-1185">Reference proteome</keyword>
<dbReference type="Proteomes" id="UP000324897">
    <property type="component" value="Unassembled WGS sequence"/>
</dbReference>
<evidence type="ECO:0000313" key="1">
    <source>
        <dbReference type="EMBL" id="TVU02271.1"/>
    </source>
</evidence>
<protein>
    <submittedName>
        <fullName evidence="1">Uncharacterized protein</fullName>
    </submittedName>
</protein>
<gene>
    <name evidence="1" type="ORF">EJB05_52243</name>
</gene>
<comment type="caution">
    <text evidence="1">The sequence shown here is derived from an EMBL/GenBank/DDBJ whole genome shotgun (WGS) entry which is preliminary data.</text>
</comment>
<accession>A0A5J9STC2</accession>
<organism evidence="1 2">
    <name type="scientific">Eragrostis curvula</name>
    <name type="common">weeping love grass</name>
    <dbReference type="NCBI Taxonomy" id="38414"/>
    <lineage>
        <taxon>Eukaryota</taxon>
        <taxon>Viridiplantae</taxon>
        <taxon>Streptophyta</taxon>
        <taxon>Embryophyta</taxon>
        <taxon>Tracheophyta</taxon>
        <taxon>Spermatophyta</taxon>
        <taxon>Magnoliopsida</taxon>
        <taxon>Liliopsida</taxon>
        <taxon>Poales</taxon>
        <taxon>Poaceae</taxon>
        <taxon>PACMAD clade</taxon>
        <taxon>Chloridoideae</taxon>
        <taxon>Eragrostideae</taxon>
        <taxon>Eragrostidinae</taxon>
        <taxon>Eragrostis</taxon>
    </lineage>
</organism>
<dbReference type="AlphaFoldDB" id="A0A5J9STC2"/>
<proteinExistence type="predicted"/>
<dbReference type="EMBL" id="RWGY01000343">
    <property type="protein sequence ID" value="TVU02271.1"/>
    <property type="molecule type" value="Genomic_DNA"/>
</dbReference>
<sequence length="87" mass="9966">MRDLKIEYHRKFATAVPSLPPLHPYWCSTTRGRRTPHLIPLIIDNGGPNWPSTDYKRFYTKDVLSEMIRNVMIPAATRGVLASLSID</sequence>
<name>A0A5J9STC2_9POAL</name>
<dbReference type="Gramene" id="TVU02271">
    <property type="protein sequence ID" value="TVU02271"/>
    <property type="gene ID" value="EJB05_52243"/>
</dbReference>
<evidence type="ECO:0000313" key="2">
    <source>
        <dbReference type="Proteomes" id="UP000324897"/>
    </source>
</evidence>
<reference evidence="1 2" key="1">
    <citation type="journal article" date="2019" name="Sci. Rep.">
        <title>A high-quality genome of Eragrostis curvula grass provides insights into Poaceae evolution and supports new strategies to enhance forage quality.</title>
        <authorList>
            <person name="Carballo J."/>
            <person name="Santos B.A.C.M."/>
            <person name="Zappacosta D."/>
            <person name="Garbus I."/>
            <person name="Selva J.P."/>
            <person name="Gallo C.A."/>
            <person name="Diaz A."/>
            <person name="Albertini E."/>
            <person name="Caccamo M."/>
            <person name="Echenique V."/>
        </authorList>
    </citation>
    <scope>NUCLEOTIDE SEQUENCE [LARGE SCALE GENOMIC DNA]</scope>
    <source>
        <strain evidence="2">cv. Victoria</strain>
        <tissue evidence="1">Leaf</tissue>
    </source>
</reference>